<reference evidence="1 2" key="1">
    <citation type="journal article" date="2019" name="Genome Biol. Evol.">
        <title>Insights into the evolution of the New World diploid cottons (Gossypium, subgenus Houzingenia) based on genome sequencing.</title>
        <authorList>
            <person name="Grover C.E."/>
            <person name="Arick M.A. 2nd"/>
            <person name="Thrash A."/>
            <person name="Conover J.L."/>
            <person name="Sanders W.S."/>
            <person name="Peterson D.G."/>
            <person name="Frelichowski J.E."/>
            <person name="Scheffler J.A."/>
            <person name="Scheffler B.E."/>
            <person name="Wendel J.F."/>
        </authorList>
    </citation>
    <scope>NUCLEOTIDE SEQUENCE [LARGE SCALE GENOMIC DNA]</scope>
    <source>
        <strain evidence="1">5</strain>
        <tissue evidence="1">Leaf</tissue>
    </source>
</reference>
<keyword evidence="2" id="KW-1185">Reference proteome</keyword>
<organism evidence="1 2">
    <name type="scientific">Gossypium gossypioides</name>
    <name type="common">Mexican cotton</name>
    <name type="synonym">Selera gossypioides</name>
    <dbReference type="NCBI Taxonomy" id="34282"/>
    <lineage>
        <taxon>Eukaryota</taxon>
        <taxon>Viridiplantae</taxon>
        <taxon>Streptophyta</taxon>
        <taxon>Embryophyta</taxon>
        <taxon>Tracheophyta</taxon>
        <taxon>Spermatophyta</taxon>
        <taxon>Magnoliopsida</taxon>
        <taxon>eudicotyledons</taxon>
        <taxon>Gunneridae</taxon>
        <taxon>Pentapetalae</taxon>
        <taxon>rosids</taxon>
        <taxon>malvids</taxon>
        <taxon>Malvales</taxon>
        <taxon>Malvaceae</taxon>
        <taxon>Malvoideae</taxon>
        <taxon>Gossypium</taxon>
    </lineage>
</organism>
<evidence type="ECO:0008006" key="3">
    <source>
        <dbReference type="Google" id="ProtNLM"/>
    </source>
</evidence>
<dbReference type="OrthoDB" id="993739at2759"/>
<accession>A0A7J9D4A1</accession>
<gene>
    <name evidence="1" type="ORF">Gogos_022204</name>
</gene>
<comment type="caution">
    <text evidence="1">The sequence shown here is derived from an EMBL/GenBank/DDBJ whole genome shotgun (WGS) entry which is preliminary data.</text>
</comment>
<evidence type="ECO:0000313" key="2">
    <source>
        <dbReference type="Proteomes" id="UP000593579"/>
    </source>
</evidence>
<dbReference type="EMBL" id="JABEZY010270559">
    <property type="protein sequence ID" value="MBA0755553.1"/>
    <property type="molecule type" value="Genomic_DNA"/>
</dbReference>
<evidence type="ECO:0000313" key="1">
    <source>
        <dbReference type="EMBL" id="MBA0755553.1"/>
    </source>
</evidence>
<protein>
    <recommendedName>
        <fullName evidence="3">Reverse transcriptase zinc-binding domain-containing protein</fullName>
    </recommendedName>
</protein>
<dbReference type="Proteomes" id="UP000593579">
    <property type="component" value="Unassembled WGS sequence"/>
</dbReference>
<sequence length="206" mass="23795">MPTLVNLRYKRITTNAKCPHCGSGEEDSFHVFQQCPTSIEVWQNISMDWVTTYSDQDIRAWLTWVLEKRTKEQSLVFCCALWVIWNSQNQMVHERKYLSGGDLALKIKRYIAELEGMGKERHTLRTDRIQIHSEEELEDTILFDVAFEANRSRLASGVIVRNRRREMKVLKTTLHSNVSSPFSCRGTGLSTSNQAGYFTGPPINHK</sequence>
<dbReference type="AlphaFoldDB" id="A0A7J9D4A1"/>
<proteinExistence type="predicted"/>
<name>A0A7J9D4A1_GOSGO</name>